<protein>
    <recommendedName>
        <fullName evidence="5">Membrane protein involved in the export of O-antigen and teichoic acid</fullName>
    </recommendedName>
</protein>
<evidence type="ECO:0000256" key="2">
    <source>
        <dbReference type="SAM" id="Phobius"/>
    </source>
</evidence>
<feature type="transmembrane region" description="Helical" evidence="2">
    <location>
        <begin position="143"/>
        <end position="164"/>
    </location>
</feature>
<dbReference type="EMBL" id="JBHSIV010000012">
    <property type="protein sequence ID" value="MFC5063209.1"/>
    <property type="molecule type" value="Genomic_DNA"/>
</dbReference>
<reference evidence="4" key="1">
    <citation type="journal article" date="2019" name="Int. J. Syst. Evol. Microbiol.">
        <title>The Global Catalogue of Microorganisms (GCM) 10K type strain sequencing project: providing services to taxonomists for standard genome sequencing and annotation.</title>
        <authorList>
            <consortium name="The Broad Institute Genomics Platform"/>
            <consortium name="The Broad Institute Genome Sequencing Center for Infectious Disease"/>
            <person name="Wu L."/>
            <person name="Ma J."/>
        </authorList>
    </citation>
    <scope>NUCLEOTIDE SEQUENCE [LARGE SCALE GENOMIC DNA]</scope>
    <source>
        <strain evidence="4">CGMCC 4.7093</strain>
    </source>
</reference>
<feature type="transmembrane region" description="Helical" evidence="2">
    <location>
        <begin position="251"/>
        <end position="270"/>
    </location>
</feature>
<gene>
    <name evidence="3" type="ORF">ACFPBZ_13400</name>
</gene>
<keyword evidence="2" id="KW-0812">Transmembrane</keyword>
<keyword evidence="4" id="KW-1185">Reference proteome</keyword>
<feature type="transmembrane region" description="Helical" evidence="2">
    <location>
        <begin position="282"/>
        <end position="302"/>
    </location>
</feature>
<accession>A0ABV9YPC6</accession>
<feature type="transmembrane region" description="Helical" evidence="2">
    <location>
        <begin position="355"/>
        <end position="373"/>
    </location>
</feature>
<dbReference type="RefSeq" id="WP_378036558.1">
    <property type="nucleotide sequence ID" value="NZ_JBHSIV010000012.1"/>
</dbReference>
<name>A0ABV9YPC6_9PSEU</name>
<dbReference type="Proteomes" id="UP001595947">
    <property type="component" value="Unassembled WGS sequence"/>
</dbReference>
<organism evidence="3 4">
    <name type="scientific">Actinomycetospora atypica</name>
    <dbReference type="NCBI Taxonomy" id="1290095"/>
    <lineage>
        <taxon>Bacteria</taxon>
        <taxon>Bacillati</taxon>
        <taxon>Actinomycetota</taxon>
        <taxon>Actinomycetes</taxon>
        <taxon>Pseudonocardiales</taxon>
        <taxon>Pseudonocardiaceae</taxon>
        <taxon>Actinomycetospora</taxon>
    </lineage>
</organism>
<evidence type="ECO:0000256" key="1">
    <source>
        <dbReference type="SAM" id="MobiDB-lite"/>
    </source>
</evidence>
<comment type="caution">
    <text evidence="3">The sequence shown here is derived from an EMBL/GenBank/DDBJ whole genome shotgun (WGS) entry which is preliminary data.</text>
</comment>
<feature type="transmembrane region" description="Helical" evidence="2">
    <location>
        <begin position="379"/>
        <end position="398"/>
    </location>
</feature>
<feature type="transmembrane region" description="Helical" evidence="2">
    <location>
        <begin position="36"/>
        <end position="58"/>
    </location>
</feature>
<feature type="transmembrane region" description="Helical" evidence="2">
    <location>
        <begin position="170"/>
        <end position="189"/>
    </location>
</feature>
<feature type="region of interest" description="Disordered" evidence="1">
    <location>
        <begin position="410"/>
        <end position="448"/>
    </location>
</feature>
<feature type="transmembrane region" description="Helical" evidence="2">
    <location>
        <begin position="209"/>
        <end position="231"/>
    </location>
</feature>
<feature type="transmembrane region" description="Helical" evidence="2">
    <location>
        <begin position="109"/>
        <end position="131"/>
    </location>
</feature>
<keyword evidence="2" id="KW-1133">Transmembrane helix</keyword>
<evidence type="ECO:0008006" key="5">
    <source>
        <dbReference type="Google" id="ProtNLM"/>
    </source>
</evidence>
<keyword evidence="2" id="KW-0472">Membrane</keyword>
<sequence length="448" mass="45641">MSNSRRAVLGVADQAVSSATNYLTAFVASLVLVPEAFGAFVVAYAVVTVLAAATRAVLSEPLIAHLPGVASADRRRLLASSALGAATVFGLGGTVVVVVLGLLGGPLLSSLLVFAPWIVGAFVVDAGRYVLLSRLRTGATLAVDGAWALAQGVGLGVVAVTGVWTTGSLAAAWGVGALAGLVVLVVVGVERPGRPGAWLHEGRYLSGWFTVVSILGQVQMYAVLLLAGAIVSTTDMAGLRAVQLFVLQPPTTFMAAVLVLATPMFARFAVTPDGGLPAGFHALRHRATIAMALLGLLILTAIPLRDVLMGLLFPRYVDYTPLVAPTALMVAVLGLSVPSAAALRGMRRGRLLCGIQVFTSVAIVVGALAGLLVDGVLGLSWGMAAAAVLVTVVQYAAVARARPHPAEEVPALATPLDVPAPTASPEDEPSEVAASEVAASEVAGRPVR</sequence>
<evidence type="ECO:0000313" key="4">
    <source>
        <dbReference type="Proteomes" id="UP001595947"/>
    </source>
</evidence>
<feature type="compositionally biased region" description="Low complexity" evidence="1">
    <location>
        <begin position="431"/>
        <end position="448"/>
    </location>
</feature>
<evidence type="ECO:0000313" key="3">
    <source>
        <dbReference type="EMBL" id="MFC5063209.1"/>
    </source>
</evidence>
<feature type="transmembrane region" description="Helical" evidence="2">
    <location>
        <begin position="322"/>
        <end position="343"/>
    </location>
</feature>
<feature type="transmembrane region" description="Helical" evidence="2">
    <location>
        <begin position="78"/>
        <end position="103"/>
    </location>
</feature>
<proteinExistence type="predicted"/>